<dbReference type="HOGENOM" id="CLU_1678083_0_0_1"/>
<reference evidence="2 3" key="1">
    <citation type="journal article" date="2012" name="Science">
        <title>The Paleozoic origin of enzymatic lignin decomposition reconstructed from 31 fungal genomes.</title>
        <authorList>
            <person name="Floudas D."/>
            <person name="Binder M."/>
            <person name="Riley R."/>
            <person name="Barry K."/>
            <person name="Blanchette R.A."/>
            <person name="Henrissat B."/>
            <person name="Martinez A.T."/>
            <person name="Otillar R."/>
            <person name="Spatafora J.W."/>
            <person name="Yadav J.S."/>
            <person name="Aerts A."/>
            <person name="Benoit I."/>
            <person name="Boyd A."/>
            <person name="Carlson A."/>
            <person name="Copeland A."/>
            <person name="Coutinho P.M."/>
            <person name="de Vries R.P."/>
            <person name="Ferreira P."/>
            <person name="Findley K."/>
            <person name="Foster B."/>
            <person name="Gaskell J."/>
            <person name="Glotzer D."/>
            <person name="Gorecki P."/>
            <person name="Heitman J."/>
            <person name="Hesse C."/>
            <person name="Hori C."/>
            <person name="Igarashi K."/>
            <person name="Jurgens J.A."/>
            <person name="Kallen N."/>
            <person name="Kersten P."/>
            <person name="Kohler A."/>
            <person name="Kuees U."/>
            <person name="Kumar T.K.A."/>
            <person name="Kuo A."/>
            <person name="LaButti K."/>
            <person name="Larrondo L.F."/>
            <person name="Lindquist E."/>
            <person name="Ling A."/>
            <person name="Lombard V."/>
            <person name="Lucas S."/>
            <person name="Lundell T."/>
            <person name="Martin R."/>
            <person name="McLaughlin D.J."/>
            <person name="Morgenstern I."/>
            <person name="Morin E."/>
            <person name="Murat C."/>
            <person name="Nagy L.G."/>
            <person name="Nolan M."/>
            <person name="Ohm R.A."/>
            <person name="Patyshakuliyeva A."/>
            <person name="Rokas A."/>
            <person name="Ruiz-Duenas F.J."/>
            <person name="Sabat G."/>
            <person name="Salamov A."/>
            <person name="Samejima M."/>
            <person name="Schmutz J."/>
            <person name="Slot J.C."/>
            <person name="St John F."/>
            <person name="Stenlid J."/>
            <person name="Sun H."/>
            <person name="Sun S."/>
            <person name="Syed K."/>
            <person name="Tsang A."/>
            <person name="Wiebenga A."/>
            <person name="Young D."/>
            <person name="Pisabarro A."/>
            <person name="Eastwood D.C."/>
            <person name="Martin F."/>
            <person name="Cullen D."/>
            <person name="Grigoriev I.V."/>
            <person name="Hibbett D.S."/>
        </authorList>
    </citation>
    <scope>NUCLEOTIDE SEQUENCE [LARGE SCALE GENOMIC DNA]</scope>
    <source>
        <strain evidence="2 3">ATCC 11539</strain>
    </source>
</reference>
<dbReference type="GeneID" id="19301341"/>
<dbReference type="EMBL" id="KB469297">
    <property type="protein sequence ID" value="EPQ59869.1"/>
    <property type="molecule type" value="Genomic_DNA"/>
</dbReference>
<sequence>MLSSLCSGGLSGSLGKITDGRTPLCEDGTDRRPPSGVSALGGLLSLSTHPTISGPRARRWDGLTAGEHGMVLGVTGWRKCRCLREIKSAVGDVETVGHPASGVGGMGGGDEQGKIELPRAGRVWKGRLSSIREVGSTTYQNIPEPSGTFCDIIGGAQ</sequence>
<gene>
    <name evidence="2" type="ORF">GLOTRDRAFT_126161</name>
</gene>
<organism evidence="2 3">
    <name type="scientific">Gloeophyllum trabeum (strain ATCC 11539 / FP-39264 / Madison 617)</name>
    <name type="common">Brown rot fungus</name>
    <dbReference type="NCBI Taxonomy" id="670483"/>
    <lineage>
        <taxon>Eukaryota</taxon>
        <taxon>Fungi</taxon>
        <taxon>Dikarya</taxon>
        <taxon>Basidiomycota</taxon>
        <taxon>Agaricomycotina</taxon>
        <taxon>Agaricomycetes</taxon>
        <taxon>Gloeophyllales</taxon>
        <taxon>Gloeophyllaceae</taxon>
        <taxon>Gloeophyllum</taxon>
    </lineage>
</organism>
<protein>
    <submittedName>
        <fullName evidence="2">Uncharacterized protein</fullName>
    </submittedName>
</protein>
<dbReference type="KEGG" id="gtr:GLOTRDRAFT_126161"/>
<feature type="region of interest" description="Disordered" evidence="1">
    <location>
        <begin position="17"/>
        <end position="39"/>
    </location>
</feature>
<dbReference type="AlphaFoldDB" id="S7S267"/>
<name>S7S267_GLOTA</name>
<keyword evidence="3" id="KW-1185">Reference proteome</keyword>
<evidence type="ECO:0000256" key="1">
    <source>
        <dbReference type="SAM" id="MobiDB-lite"/>
    </source>
</evidence>
<proteinExistence type="predicted"/>
<dbReference type="RefSeq" id="XP_007862739.1">
    <property type="nucleotide sequence ID" value="XM_007864548.1"/>
</dbReference>
<accession>S7S267</accession>
<dbReference type="Proteomes" id="UP000030669">
    <property type="component" value="Unassembled WGS sequence"/>
</dbReference>
<evidence type="ECO:0000313" key="3">
    <source>
        <dbReference type="Proteomes" id="UP000030669"/>
    </source>
</evidence>
<evidence type="ECO:0000313" key="2">
    <source>
        <dbReference type="EMBL" id="EPQ59869.1"/>
    </source>
</evidence>